<gene>
    <name evidence="6" type="ORF">ILEXP_LOCUS34219</name>
</gene>
<dbReference type="PANTHER" id="PTHR47863:SF4">
    <property type="entry name" value="RING_FYVE_PHD ZINC FINGER SUPERFAMILY PROTEIN"/>
    <property type="match status" value="1"/>
</dbReference>
<organism evidence="6 7">
    <name type="scientific">Ilex paraguariensis</name>
    <name type="common">yerba mate</name>
    <dbReference type="NCBI Taxonomy" id="185542"/>
    <lineage>
        <taxon>Eukaryota</taxon>
        <taxon>Viridiplantae</taxon>
        <taxon>Streptophyta</taxon>
        <taxon>Embryophyta</taxon>
        <taxon>Tracheophyta</taxon>
        <taxon>Spermatophyta</taxon>
        <taxon>Magnoliopsida</taxon>
        <taxon>eudicotyledons</taxon>
        <taxon>Gunneridae</taxon>
        <taxon>Pentapetalae</taxon>
        <taxon>asterids</taxon>
        <taxon>campanulids</taxon>
        <taxon>Aquifoliales</taxon>
        <taxon>Aquifoliaceae</taxon>
        <taxon>Ilex</taxon>
    </lineage>
</organism>
<dbReference type="PANTHER" id="PTHR47863">
    <property type="entry name" value="RING/FYVE/PHD ZINC FINGER SUPERFAMILY PROTEIN"/>
    <property type="match status" value="1"/>
</dbReference>
<sequence length="789" mass="87336">MATMPSSASILPWMWVIETLASSKKVDAPLLIDLVKRTPEISDDLGKNAREMVSLRIMESLFTQGTSITCDAASAPDSKIGIDPSDCCEDVLRSLLHETSASDLKKCGPEMLKWDVQPFLAHKRSCLPKCALQQLKDVIVEGNHPLLVSLKKRSGLEIRNQDEIRITLEDGESNGVARRLEGSSTDGQKIAANGNLMSLSPENGDDLIEEKLSNRNSLPTKRVRTVLTAENLEEQSVDYDFNLHSNSTKKLKQDATSARKAVGQNADCLLGTEQVEDSSGRSVQPTGREGCDFLKELQVRGLEESMFSEDGHDEESALKSPGQSGDVDDADFLHNQKKIPCTGNIFPEDKSGDRQGQNMSIDEAQENSEGLADMRASDRLHQDVNQQKISSDGAKDDCEQGLQPNAPSIAPLNKVNDDVNHNCELEMSSDSDGYHDDRIDIATKKNTFLSSQCTQSQDSLLTGNFSELNLCMKCNEGDCLLACSSDACPLVVHEKCLGSAASFDGSGKFYCPFCAYSRAISGYLEVKKKASLARKDMAAFIGLGTEKRPKKFSKRLRRSVQETNSRRNYVNEVSNSLGQENMDDKQQAKSSVSCINDNPPCGEKDLVAISETLVSLRNGKQVGENMVQQCGSPRGLEELQTVVQPVCDSEADNSSRRDTQSEMQRGVLHQPVTAKSDHPACPTSSDSEENSEEENDKSIASNYSIRFRKRDVQYTYPAIPLLRRKKLLWTKVEEDTLKEGIRRFSSVRDRNIPWKMILEFGSEVFQKGRTTIDLKDKWRNICKGSPKSK</sequence>
<keyword evidence="7" id="KW-1185">Reference proteome</keyword>
<dbReference type="PROSITE" id="PS50090">
    <property type="entry name" value="MYB_LIKE"/>
    <property type="match status" value="1"/>
</dbReference>
<evidence type="ECO:0000256" key="2">
    <source>
        <dbReference type="ARBA" id="ARBA00022771"/>
    </source>
</evidence>
<feature type="region of interest" description="Disordered" evidence="4">
    <location>
        <begin position="648"/>
        <end position="697"/>
    </location>
</feature>
<dbReference type="Gene3D" id="3.30.40.10">
    <property type="entry name" value="Zinc/RING finger domain, C3HC4 (zinc finger)"/>
    <property type="match status" value="1"/>
</dbReference>
<keyword evidence="2" id="KW-0863">Zinc-finger</keyword>
<dbReference type="SUPFAM" id="SSF46689">
    <property type="entry name" value="Homeodomain-like"/>
    <property type="match status" value="1"/>
</dbReference>
<evidence type="ECO:0000256" key="4">
    <source>
        <dbReference type="SAM" id="MobiDB-lite"/>
    </source>
</evidence>
<evidence type="ECO:0000313" key="7">
    <source>
        <dbReference type="Proteomes" id="UP001642360"/>
    </source>
</evidence>
<dbReference type="SUPFAM" id="SSF57903">
    <property type="entry name" value="FYVE/PHD zinc finger"/>
    <property type="match status" value="1"/>
</dbReference>
<dbReference type="PROSITE" id="PS01359">
    <property type="entry name" value="ZF_PHD_1"/>
    <property type="match status" value="1"/>
</dbReference>
<accession>A0ABC8TAX0</accession>
<protein>
    <recommendedName>
        <fullName evidence="5">Myb-like domain-containing protein</fullName>
    </recommendedName>
</protein>
<evidence type="ECO:0000256" key="1">
    <source>
        <dbReference type="ARBA" id="ARBA00022723"/>
    </source>
</evidence>
<dbReference type="InterPro" id="IPR001965">
    <property type="entry name" value="Znf_PHD"/>
</dbReference>
<dbReference type="EMBL" id="CAUOFW020004314">
    <property type="protein sequence ID" value="CAK9165075.1"/>
    <property type="molecule type" value="Genomic_DNA"/>
</dbReference>
<dbReference type="CDD" id="cd11660">
    <property type="entry name" value="SANT_TRF"/>
    <property type="match status" value="1"/>
</dbReference>
<comment type="caution">
    <text evidence="6">The sequence shown here is derived from an EMBL/GenBank/DDBJ whole genome shotgun (WGS) entry which is preliminary data.</text>
</comment>
<proteinExistence type="predicted"/>
<keyword evidence="1" id="KW-0479">Metal-binding</keyword>
<dbReference type="GO" id="GO:0008270">
    <property type="term" value="F:zinc ion binding"/>
    <property type="evidence" value="ECO:0007669"/>
    <property type="project" value="UniProtKB-KW"/>
</dbReference>
<dbReference type="AlphaFoldDB" id="A0ABC8TAX0"/>
<feature type="region of interest" description="Disordered" evidence="4">
    <location>
        <begin position="304"/>
        <end position="330"/>
    </location>
</feature>
<feature type="region of interest" description="Disordered" evidence="4">
    <location>
        <begin position="338"/>
        <end position="357"/>
    </location>
</feature>
<dbReference type="InterPro" id="IPR001005">
    <property type="entry name" value="SANT/Myb"/>
</dbReference>
<name>A0ABC8TAX0_9AQUA</name>
<keyword evidence="3" id="KW-0862">Zinc</keyword>
<evidence type="ECO:0000256" key="3">
    <source>
        <dbReference type="ARBA" id="ARBA00022833"/>
    </source>
</evidence>
<evidence type="ECO:0000313" key="6">
    <source>
        <dbReference type="EMBL" id="CAK9165075.1"/>
    </source>
</evidence>
<dbReference type="InterPro" id="IPR019786">
    <property type="entry name" value="Zinc_finger_PHD-type_CS"/>
</dbReference>
<feature type="compositionally biased region" description="Acidic residues" evidence="4">
    <location>
        <begin position="686"/>
        <end position="695"/>
    </location>
</feature>
<dbReference type="Gene3D" id="1.10.246.220">
    <property type="match status" value="1"/>
</dbReference>
<dbReference type="InterPro" id="IPR009057">
    <property type="entry name" value="Homeodomain-like_sf"/>
</dbReference>
<feature type="domain" description="Myb-like" evidence="5">
    <location>
        <begin position="729"/>
        <end position="782"/>
    </location>
</feature>
<dbReference type="InterPro" id="IPR013083">
    <property type="entry name" value="Znf_RING/FYVE/PHD"/>
</dbReference>
<evidence type="ECO:0000259" key="5">
    <source>
        <dbReference type="PROSITE" id="PS50090"/>
    </source>
</evidence>
<feature type="region of interest" description="Disordered" evidence="4">
    <location>
        <begin position="384"/>
        <end position="414"/>
    </location>
</feature>
<dbReference type="SMART" id="SM00249">
    <property type="entry name" value="PHD"/>
    <property type="match status" value="1"/>
</dbReference>
<reference evidence="6 7" key="1">
    <citation type="submission" date="2024-02" db="EMBL/GenBank/DDBJ databases">
        <authorList>
            <person name="Vignale AGUSTIN F."/>
            <person name="Sosa J E."/>
            <person name="Modenutti C."/>
        </authorList>
    </citation>
    <scope>NUCLEOTIDE SEQUENCE [LARGE SCALE GENOMIC DNA]</scope>
</reference>
<dbReference type="Proteomes" id="UP001642360">
    <property type="component" value="Unassembled WGS sequence"/>
</dbReference>
<dbReference type="InterPro" id="IPR011011">
    <property type="entry name" value="Znf_FYVE_PHD"/>
</dbReference>